<dbReference type="AlphaFoldDB" id="A0A2H6K7U5"/>
<dbReference type="EMBL" id="BDSA01000001">
    <property type="protein sequence ID" value="GBE59048.1"/>
    <property type="molecule type" value="Genomic_DNA"/>
</dbReference>
<sequence>MDENYDERRKDGNIEDFAIEMKKRLYTDVTSAATDVFQNVDVVSGTIQQNITAVQQLCNGLADALDKELHGGAQGTVKRVKDEALQKGGLVSGIKNCICDCGNCKNQDCGKKAAAELIMCALTSTVRQVGNELYSVFLYGDRIHKDSGRSIAAILDHITPIAKKLDGELQAATKTPPGQPFPTTPDAGTAQAVDKKLEAVRDEVIGLVGKFNSQVKQPLALEVEKLGPAVDQFNSNAETQIRAAARTAITAAAEQISNSADVSDSDMKKLMTNFSGQFSKITDQNDGLQPQLQGLLNDHIGQDDPPSPSGGIAEKVKITDKSFPLYNGHVKQENPNLKKGQLEGIQGEGQLPLAIGNIKTVGLAALSIIEKNGGSNQIDKDTFIGPFTEITKQLGEIRKLVAADGILGKGDRGVKNLLAELQNGLQLGTLDGAAEKGLEQITKAISLLQTGNFRSGPEAIDTAVKAIKAQLGKLREKLQNPKGQKEDVILTLKDLQNEGLGKGAWNGKTVSGLGKIQDELKGQLAILAKQPGEITAAIKTIVMEIGTLGYRLNNIFNTTDLVDTLRSLQRKIGKTGRYKYKDNLLKIYDVIKDLHDNPLKTHPQTIDGAKQQIADELTALQGELQGSKPGKDVIKSLEDLQSNGLTEKDWKPNNSNNNKGLAKINSELQGQQKTLTTQPGAIGGGVDQITKELDDLRQQLNTEVTVKLQKLREHGLEKGDTEWSEGNNINGLVKIRN</sequence>
<dbReference type="VEuPathDB" id="PiroplasmaDB:BOVATA_005410"/>
<reference evidence="1 2" key="1">
    <citation type="journal article" date="2017" name="BMC Genomics">
        <title>Whole-genome assembly of Babesia ovata and comparative genomics between closely related pathogens.</title>
        <authorList>
            <person name="Yamagishi J."/>
            <person name="Asada M."/>
            <person name="Hakimi H."/>
            <person name="Tanaka T.Q."/>
            <person name="Sugimoto C."/>
            <person name="Kawazu S."/>
        </authorList>
    </citation>
    <scope>NUCLEOTIDE SEQUENCE [LARGE SCALE GENOMIC DNA]</scope>
    <source>
        <strain evidence="1 2">Miyake</strain>
    </source>
</reference>
<keyword evidence="2" id="KW-1185">Reference proteome</keyword>
<gene>
    <name evidence="1" type="ORF">BOVATA_005410</name>
</gene>
<dbReference type="Proteomes" id="UP000236319">
    <property type="component" value="Unassembled WGS sequence"/>
</dbReference>
<name>A0A2H6K7U5_9APIC</name>
<evidence type="ECO:0000313" key="1">
    <source>
        <dbReference type="EMBL" id="GBE59048.1"/>
    </source>
</evidence>
<protein>
    <submittedName>
        <fullName evidence="1">Extracellular matrix-binding ebh, putative</fullName>
    </submittedName>
</protein>
<organism evidence="1 2">
    <name type="scientific">Babesia ovata</name>
    <dbReference type="NCBI Taxonomy" id="189622"/>
    <lineage>
        <taxon>Eukaryota</taxon>
        <taxon>Sar</taxon>
        <taxon>Alveolata</taxon>
        <taxon>Apicomplexa</taxon>
        <taxon>Aconoidasida</taxon>
        <taxon>Piroplasmida</taxon>
        <taxon>Babesiidae</taxon>
        <taxon>Babesia</taxon>
    </lineage>
</organism>
<proteinExistence type="predicted"/>
<accession>A0A2H6K7U5</accession>
<dbReference type="RefSeq" id="XP_028865291.1">
    <property type="nucleotide sequence ID" value="XM_029009458.1"/>
</dbReference>
<dbReference type="GeneID" id="39872818"/>
<comment type="caution">
    <text evidence="1">The sequence shown here is derived from an EMBL/GenBank/DDBJ whole genome shotgun (WGS) entry which is preliminary data.</text>
</comment>
<evidence type="ECO:0000313" key="2">
    <source>
        <dbReference type="Proteomes" id="UP000236319"/>
    </source>
</evidence>